<keyword evidence="2" id="KW-0560">Oxidoreductase</keyword>
<sequence length="72" mass="8261">MISLVDAQGYAKIIMTVVLVIILYGYILHLYRSEKKGERDYEKYGKMALDDDITSVPVEKNPNLPQKKEGEK</sequence>
<keyword evidence="1" id="KW-0812">Transmembrane</keyword>
<dbReference type="AlphaFoldDB" id="A0A0S4XL54"/>
<gene>
    <name evidence="2" type="ORF">BN3087_170013</name>
</gene>
<dbReference type="EC" id="1.9.3.1" evidence="2"/>
<name>A0A0S4XL54_9BACT</name>
<feature type="transmembrane region" description="Helical" evidence="1">
    <location>
        <begin position="13"/>
        <end position="31"/>
    </location>
</feature>
<keyword evidence="1" id="KW-0472">Membrane</keyword>
<dbReference type="NCBIfam" id="TIGR02736">
    <property type="entry name" value="cbb3_Q_epsi"/>
    <property type="match status" value="1"/>
</dbReference>
<proteinExistence type="predicted"/>
<evidence type="ECO:0000313" key="2">
    <source>
        <dbReference type="EMBL" id="CUV65060.1"/>
    </source>
</evidence>
<dbReference type="InterPro" id="IPR014107">
    <property type="entry name" value="Cyt_c_oxidase_cbb3_CcoQ"/>
</dbReference>
<protein>
    <submittedName>
        <fullName evidence="2">Cytochrome c oxidase, cbb3-type, CcoQ subunit</fullName>
        <ecNumber evidence="2">1.9.3.1</ecNumber>
    </submittedName>
</protein>
<dbReference type="InterPro" id="IPR008621">
    <property type="entry name" value="Cbb3-typ_cyt_oxidase_comp"/>
</dbReference>
<organism evidence="2">
    <name type="scientific">Sulfurovum sp. enrichment culture clone C5</name>
    <dbReference type="NCBI Taxonomy" id="497650"/>
    <lineage>
        <taxon>Bacteria</taxon>
        <taxon>Pseudomonadati</taxon>
        <taxon>Campylobacterota</taxon>
        <taxon>Epsilonproteobacteria</taxon>
        <taxon>Campylobacterales</taxon>
        <taxon>Sulfurovaceae</taxon>
        <taxon>Sulfurovum</taxon>
        <taxon>environmental samples</taxon>
    </lineage>
</organism>
<dbReference type="EMBL" id="FAXN01000015">
    <property type="protein sequence ID" value="CUV65060.1"/>
    <property type="molecule type" value="Genomic_DNA"/>
</dbReference>
<keyword evidence="1" id="KW-1133">Transmembrane helix</keyword>
<accession>A0A0S4XL54</accession>
<dbReference type="GO" id="GO:0016491">
    <property type="term" value="F:oxidoreductase activity"/>
    <property type="evidence" value="ECO:0007669"/>
    <property type="project" value="UniProtKB-KW"/>
</dbReference>
<reference evidence="2" key="1">
    <citation type="submission" date="2015-11" db="EMBL/GenBank/DDBJ databases">
        <authorList>
            <person name="Zhang Y."/>
            <person name="Guo Z."/>
        </authorList>
    </citation>
    <scope>NUCLEOTIDE SEQUENCE</scope>
    <source>
        <strain evidence="2">BN30871</strain>
    </source>
</reference>
<dbReference type="Pfam" id="PF05545">
    <property type="entry name" value="FixQ"/>
    <property type="match status" value="1"/>
</dbReference>
<evidence type="ECO:0000256" key="1">
    <source>
        <dbReference type="SAM" id="Phobius"/>
    </source>
</evidence>